<dbReference type="AlphaFoldDB" id="A0A0R1W7A5"/>
<feature type="domain" description="SpaA-like prealbumin fold" evidence="6">
    <location>
        <begin position="795"/>
        <end position="876"/>
    </location>
</feature>
<dbReference type="RefSeq" id="WP_057823690.1">
    <property type="nucleotide sequence ID" value="NZ_AZFX01000023.1"/>
</dbReference>
<dbReference type="InterPro" id="IPR013783">
    <property type="entry name" value="Ig-like_fold"/>
</dbReference>
<keyword evidence="2" id="KW-0964">Secreted</keyword>
<keyword evidence="5" id="KW-0472">Membrane</keyword>
<comment type="caution">
    <text evidence="7">The sequence shown here is derived from an EMBL/GenBank/DDBJ whole genome shotgun (WGS) entry which is preliminary data.</text>
</comment>
<dbReference type="EMBL" id="AZFX01000023">
    <property type="protein sequence ID" value="KRM11780.1"/>
    <property type="molecule type" value="Genomic_DNA"/>
</dbReference>
<accession>A0A0R1W7A5</accession>
<keyword evidence="5" id="KW-0812">Transmembrane</keyword>
<reference evidence="7 8" key="1">
    <citation type="journal article" date="2015" name="Genome Announc.">
        <title>Expanding the biotechnology potential of lactobacilli through comparative genomics of 213 strains and associated genera.</title>
        <authorList>
            <person name="Sun Z."/>
            <person name="Harris H.M."/>
            <person name="McCann A."/>
            <person name="Guo C."/>
            <person name="Argimon S."/>
            <person name="Zhang W."/>
            <person name="Yang X."/>
            <person name="Jeffery I.B."/>
            <person name="Cooney J.C."/>
            <person name="Kagawa T.F."/>
            <person name="Liu W."/>
            <person name="Song Y."/>
            <person name="Salvetti E."/>
            <person name="Wrobel A."/>
            <person name="Rasinkangas P."/>
            <person name="Parkhill J."/>
            <person name="Rea M.C."/>
            <person name="O'Sullivan O."/>
            <person name="Ritari J."/>
            <person name="Douillard F.P."/>
            <person name="Paul Ross R."/>
            <person name="Yang R."/>
            <person name="Briner A.E."/>
            <person name="Felis G.E."/>
            <person name="de Vos W.M."/>
            <person name="Barrangou R."/>
            <person name="Klaenhammer T.R."/>
            <person name="Caufield P.W."/>
            <person name="Cui Y."/>
            <person name="Zhang H."/>
            <person name="O'Toole P.W."/>
        </authorList>
    </citation>
    <scope>NUCLEOTIDE SEQUENCE [LARGE SCALE GENOMIC DNA]</scope>
    <source>
        <strain evidence="7 8">DSM 17758</strain>
    </source>
</reference>
<dbReference type="Pfam" id="PF17802">
    <property type="entry name" value="SpaA"/>
    <property type="match status" value="2"/>
</dbReference>
<keyword evidence="5" id="KW-1133">Transmembrane helix</keyword>
<dbReference type="Gene3D" id="2.60.40.10">
    <property type="entry name" value="Immunoglobulins"/>
    <property type="match status" value="2"/>
</dbReference>
<sequence>MKTTKKGSAVLMLFAVLLPFVQLIFSLDQHRSVHATDSTALVDNDKLKLSVGSELVGDDVAWTFRFDKKKSTEAKRQLKFKLMSGETFYQIDQFQSTTHQANWQNGGEDDRDWIVAKTFSFEETEDELKITLPYEISQQLSIHVQMDEETMVQDYSVSESLTNTEPVEAPALIEKKLVRNILAEKDAGPHQLASFVPKRQDNTESEPQTPVEVPATDEDDAEAEEDPDPEVDLTQTVESSGTTSSVGSLSTLGPRIAGRNLIIAPDAFAELSVESTIGGQQIVKKNPTATHDANRAFTSDDQQGVDDANTMYKNFNGLGNGGGAVSIIYPTQNFDSLEAGAGIPLIGQDQDGNRVSEVIELEYSYVGYFDQGNADNPDLRKVGAQVKISNIIVGPQPSWGGLDGRPYIEFSNNLFSGVLYGFIKKMDIEFTFFDAESREKIDFTEQNEAVISFASLNAYVGAQTSDNQNVTAHEFAGLKDGGEVAKESVGALLEYHPTGSYGYDSGSYYAEKAVEGVDFDDWLGSSTYHKAAVAFPITGTSHQFKFGSTWGRAWNTFASSSATPVAQPSPTKTVQPLKQYQAGDAWNTPSGESSGYGQRYFNDLDVLEPWELGSDYRVDGHDIDKPNELAPGVPSFEQRYVESGKDYYYFINQETINLGSTSLVAPSTYKIVDELPIGIELIGGLDQIVVYDLLGNPIQGAIKKTGTDVSSINGQTLTIVLSEAATTHINRQSGLESNHGKDFSIRLPIRVTGDRSEMINQATSIFGYGSGQATFEKTTNRVKIRLGEPAPETTDLSFTKVHEDKQILQGVKFELYATDAAGNKTGNVLQSATSDNQGQVSFTDLVPGVYVISESAALNGYITYEDFTVTVNKDLTITGLPDGQQVVNQRKAFELILTKQDSQTEKALNGAEFELTKADGSNPRTLSTNSEGKLTFDQLDWREVYRLTEKKAPDNYRQSDTIYQIEYDKASDTWKVSRVTSDDNSGEKLEEIATGKSSALKITAELTVKNDPVMPLPQTGGSGRTIFWIIGGILLVIASGYFIWRRQQAKGVR</sequence>
<evidence type="ECO:0000313" key="8">
    <source>
        <dbReference type="Proteomes" id="UP000051315"/>
    </source>
</evidence>
<name>A0A0R1W7A5_9LACO</name>
<keyword evidence="8" id="KW-1185">Reference proteome</keyword>
<evidence type="ECO:0000259" key="6">
    <source>
        <dbReference type="Pfam" id="PF17802"/>
    </source>
</evidence>
<dbReference type="STRING" id="1423735.FC15_GL000814"/>
<organism evidence="7 8">
    <name type="scientific">Lapidilactobacillus concavus DSM 17758</name>
    <dbReference type="NCBI Taxonomy" id="1423735"/>
    <lineage>
        <taxon>Bacteria</taxon>
        <taxon>Bacillati</taxon>
        <taxon>Bacillota</taxon>
        <taxon>Bacilli</taxon>
        <taxon>Lactobacillales</taxon>
        <taxon>Lactobacillaceae</taxon>
        <taxon>Lapidilactobacillus</taxon>
    </lineage>
</organism>
<dbReference type="InterPro" id="IPR041033">
    <property type="entry name" value="SpaA_PFL_dom_1"/>
</dbReference>
<dbReference type="InterPro" id="IPR036234">
    <property type="entry name" value="SA_I/II_PAC_V_sf"/>
</dbReference>
<feature type="region of interest" description="Disordered" evidence="4">
    <location>
        <begin position="189"/>
        <end position="251"/>
    </location>
</feature>
<gene>
    <name evidence="7" type="ORF">FC15_GL000814</name>
</gene>
<evidence type="ECO:0000256" key="1">
    <source>
        <dbReference type="ARBA" id="ARBA00007257"/>
    </source>
</evidence>
<proteinExistence type="inferred from homology"/>
<dbReference type="PANTHER" id="PTHR36108">
    <property type="entry name" value="COLOSSIN-B-RELATED"/>
    <property type="match status" value="1"/>
</dbReference>
<dbReference type="PATRIC" id="fig|1423735.3.peg.848"/>
<feature type="domain" description="SpaA-like prealbumin fold" evidence="6">
    <location>
        <begin position="895"/>
        <end position="976"/>
    </location>
</feature>
<evidence type="ECO:0000256" key="5">
    <source>
        <dbReference type="SAM" id="Phobius"/>
    </source>
</evidence>
<dbReference type="Proteomes" id="UP000051315">
    <property type="component" value="Unassembled WGS sequence"/>
</dbReference>
<evidence type="ECO:0000313" key="7">
    <source>
        <dbReference type="EMBL" id="KRM11780.1"/>
    </source>
</evidence>
<feature type="transmembrane region" description="Helical" evidence="5">
    <location>
        <begin position="1025"/>
        <end position="1044"/>
    </location>
</feature>
<feature type="compositionally biased region" description="Low complexity" evidence="4">
    <location>
        <begin position="239"/>
        <end position="251"/>
    </location>
</feature>
<evidence type="ECO:0000256" key="4">
    <source>
        <dbReference type="SAM" id="MobiDB-lite"/>
    </source>
</evidence>
<dbReference type="NCBIfam" id="TIGR01167">
    <property type="entry name" value="LPXTG_anchor"/>
    <property type="match status" value="1"/>
</dbReference>
<keyword evidence="3" id="KW-0732">Signal</keyword>
<feature type="compositionally biased region" description="Acidic residues" evidence="4">
    <location>
        <begin position="215"/>
        <end position="231"/>
    </location>
</feature>
<comment type="similarity">
    <text evidence="1">Belongs to the serine-aspartate repeat-containing protein (SDr) family.</text>
</comment>
<evidence type="ECO:0000256" key="2">
    <source>
        <dbReference type="ARBA" id="ARBA00022525"/>
    </source>
</evidence>
<dbReference type="SUPFAM" id="SSF74914">
    <property type="entry name" value="V-region of surface antigen I/II (SA I/II, PAC)"/>
    <property type="match status" value="1"/>
</dbReference>
<protein>
    <recommendedName>
        <fullName evidence="6">SpaA-like prealbumin fold domain-containing protein</fullName>
    </recommendedName>
</protein>
<dbReference type="PANTHER" id="PTHR36108:SF13">
    <property type="entry name" value="COLOSSIN-B-RELATED"/>
    <property type="match status" value="1"/>
</dbReference>
<evidence type="ECO:0000256" key="3">
    <source>
        <dbReference type="ARBA" id="ARBA00022729"/>
    </source>
</evidence>
<dbReference type="SUPFAM" id="SSF49478">
    <property type="entry name" value="Cna protein B-type domain"/>
    <property type="match status" value="1"/>
</dbReference>